<keyword evidence="2 8" id="KW-0963">Cytoplasm</keyword>
<dbReference type="Gene3D" id="1.10.1750.10">
    <property type="match status" value="1"/>
</dbReference>
<evidence type="ECO:0000256" key="8">
    <source>
        <dbReference type="HAMAP-Rule" id="MF_00377"/>
    </source>
</evidence>
<dbReference type="Pfam" id="PF11638">
    <property type="entry name" value="DnaA_N"/>
    <property type="match status" value="1"/>
</dbReference>
<dbReference type="SUPFAM" id="SSF48295">
    <property type="entry name" value="TrpR-like"/>
    <property type="match status" value="1"/>
</dbReference>
<feature type="region of interest" description="Domain III, AAA+ region" evidence="8">
    <location>
        <begin position="119"/>
        <end position="335"/>
    </location>
</feature>
<accession>A0ABY3X079</accession>
<evidence type="ECO:0000256" key="5">
    <source>
        <dbReference type="ARBA" id="ARBA00022840"/>
    </source>
</evidence>
<comment type="subcellular location">
    <subcellularLocation>
        <location evidence="8">Cytoplasm</location>
    </subcellularLocation>
</comment>
<evidence type="ECO:0000256" key="9">
    <source>
        <dbReference type="NCBIfam" id="TIGR00362"/>
    </source>
</evidence>
<comment type="subunit">
    <text evidence="8">Oligomerizes as a right-handed, spiral filament on DNA at oriC.</text>
</comment>
<dbReference type="InterPro" id="IPR001957">
    <property type="entry name" value="Chromosome_initiator_DnaA"/>
</dbReference>
<evidence type="ECO:0000256" key="2">
    <source>
        <dbReference type="ARBA" id="ARBA00022490"/>
    </source>
</evidence>
<dbReference type="CDD" id="cd06571">
    <property type="entry name" value="Bac_DnaA_C"/>
    <property type="match status" value="1"/>
</dbReference>
<dbReference type="Gene3D" id="3.40.50.300">
    <property type="entry name" value="P-loop containing nucleotide triphosphate hydrolases"/>
    <property type="match status" value="1"/>
</dbReference>
<comment type="similarity">
    <text evidence="1 8 11">Belongs to the DnaA family.</text>
</comment>
<proteinExistence type="inferred from homology"/>
<feature type="region of interest" description="Domain IV, binds dsDNA" evidence="8">
    <location>
        <begin position="336"/>
        <end position="454"/>
    </location>
</feature>
<dbReference type="PANTHER" id="PTHR30050:SF2">
    <property type="entry name" value="CHROMOSOMAL REPLICATION INITIATOR PROTEIN DNAA"/>
    <property type="match status" value="1"/>
</dbReference>
<feature type="domain" description="AAA+ ATPase" evidence="12">
    <location>
        <begin position="152"/>
        <end position="286"/>
    </location>
</feature>
<dbReference type="InterPro" id="IPR013317">
    <property type="entry name" value="DnaA_dom"/>
</dbReference>
<feature type="binding site" evidence="8">
    <location>
        <position position="167"/>
    </location>
    <ligand>
        <name>ATP</name>
        <dbReference type="ChEBI" id="CHEBI:30616"/>
    </ligand>
</feature>
<evidence type="ECO:0000256" key="7">
    <source>
        <dbReference type="ARBA" id="ARBA00023125"/>
    </source>
</evidence>
<dbReference type="Proteomes" id="UP000829542">
    <property type="component" value="Chromosome"/>
</dbReference>
<evidence type="ECO:0000256" key="10">
    <source>
        <dbReference type="RuleBase" id="RU000577"/>
    </source>
</evidence>
<evidence type="ECO:0000259" key="12">
    <source>
        <dbReference type="SMART" id="SM00382"/>
    </source>
</evidence>
<comment type="domain">
    <text evidence="8">Domain I is involved in oligomerization and binding regulators, domain II is flexibile and of varying length in different bacteria, domain III forms the AAA+ region, while domain IV binds dsDNA.</text>
</comment>
<sequence length="454" mass="51696">MMKFSWENCLEILAAEMSEEEFSMWISPLEVVFKEDHVMVLAANEIVLRGVQTKFKTLLENTIIDESGLDLEVRYGLGTESDYEDHQVKKQIKRTSRKTGRARTITKDSIREQSIETSNLNPDFSFDNFVEGKSNQFALAACAQVSKNPGTSHNPLFIYGNTGLGKTHLMHAVGNAIKEQYPDARLIYQHCDGFIEDIVRSMRNNTINELRHFYRTLDALLIDDIQLLSGKGGSQEVFFHTFNTLLDGGHQVILTCDRYPKELEAMEERLKSRFASGLTVDIKPPDFEHRVAILEQKAEAWGVDLPKDTKFFIGETVRANVRELEGALKQVNAMASFKGLPLTLDIAQEALRHLVEIQDRQITLANIQRTVASYFDLDMSEILGKSRKANIVRPRQLAMYIARVLTDHSLPEIGREFSRDHSTVMHAFDKISEELETNIRLKRDFEAIKASLLV</sequence>
<feature type="binding site" evidence="8">
    <location>
        <position position="163"/>
    </location>
    <ligand>
        <name>ATP</name>
        <dbReference type="ChEBI" id="CHEBI:30616"/>
    </ligand>
</feature>
<dbReference type="SMART" id="SM00382">
    <property type="entry name" value="AAA"/>
    <property type="match status" value="1"/>
</dbReference>
<evidence type="ECO:0000313" key="14">
    <source>
        <dbReference type="EMBL" id="UNM96309.1"/>
    </source>
</evidence>
<keyword evidence="3 8" id="KW-0235">DNA replication</keyword>
<dbReference type="Gene3D" id="1.10.8.60">
    <property type="match status" value="1"/>
</dbReference>
<dbReference type="Pfam" id="PF00308">
    <property type="entry name" value="Bac_DnaA"/>
    <property type="match status" value="1"/>
</dbReference>
<dbReference type="InterPro" id="IPR010921">
    <property type="entry name" value="Trp_repressor/repl_initiator"/>
</dbReference>
<dbReference type="SMART" id="SM00760">
    <property type="entry name" value="Bac_DnaA_C"/>
    <property type="match status" value="1"/>
</dbReference>
<dbReference type="SUPFAM" id="SSF52540">
    <property type="entry name" value="P-loop containing nucleoside triphosphate hydrolases"/>
    <property type="match status" value="1"/>
</dbReference>
<evidence type="ECO:0000256" key="4">
    <source>
        <dbReference type="ARBA" id="ARBA00022741"/>
    </source>
</evidence>
<evidence type="ECO:0000313" key="15">
    <source>
        <dbReference type="Proteomes" id="UP000829542"/>
    </source>
</evidence>
<keyword evidence="4 8" id="KW-0547">Nucleotide-binding</keyword>
<dbReference type="InterPro" id="IPR024633">
    <property type="entry name" value="DnaA_N_dom"/>
</dbReference>
<gene>
    <name evidence="8 14" type="primary">dnaA</name>
    <name evidence="14" type="ORF">MMG00_00005</name>
</gene>
<dbReference type="CDD" id="cd00009">
    <property type="entry name" value="AAA"/>
    <property type="match status" value="1"/>
</dbReference>
<comment type="caution">
    <text evidence="8">Lacks conserved residue(s) required for the propagation of feature annotation.</text>
</comment>
<dbReference type="InterPro" id="IPR018312">
    <property type="entry name" value="Chromosome_initiator_DnaA_CS"/>
</dbReference>
<evidence type="ECO:0000256" key="3">
    <source>
        <dbReference type="ARBA" id="ARBA00022705"/>
    </source>
</evidence>
<dbReference type="Gene3D" id="3.30.300.180">
    <property type="match status" value="1"/>
</dbReference>
<comment type="function">
    <text evidence="8 10">Plays an essential role in the initiation and regulation of chromosomal replication. ATP-DnaA binds to the origin of replication (oriC) to initiate formation of the DNA replication initiation complex once per cell cycle. Binds the DnaA box (a 9 base pair repeat at the origin) and separates the double-stranded (ds)DNA. Forms a right-handed helical filament on oriC DNA; dsDNA binds to the exterior of the filament while single-stranded (ss)DNA is stabiized in the filament's interior. The ATP-DnaA-oriC complex binds and stabilizes one strand of the AT-rich DNA unwinding element (DUE), permitting loading of DNA polymerase. After initiation quickly degrades to an ADP-DnaA complex that is not apt for DNA replication. Binds acidic phospholipids.</text>
</comment>
<dbReference type="PROSITE" id="PS01008">
    <property type="entry name" value="DNAA"/>
    <property type="match status" value="1"/>
</dbReference>
<organism evidence="14 15">
    <name type="scientific">Ignatzschineria rhizosphaerae</name>
    <dbReference type="NCBI Taxonomy" id="2923279"/>
    <lineage>
        <taxon>Bacteria</taxon>
        <taxon>Pseudomonadati</taxon>
        <taxon>Pseudomonadota</taxon>
        <taxon>Gammaproteobacteria</taxon>
        <taxon>Cardiobacteriales</taxon>
        <taxon>Ignatzschineriaceae</taxon>
        <taxon>Ignatzschineria</taxon>
    </lineage>
</organism>
<protein>
    <recommendedName>
        <fullName evidence="8 9">Chromosomal replication initiator protein DnaA</fullName>
    </recommendedName>
</protein>
<dbReference type="InterPro" id="IPR027417">
    <property type="entry name" value="P-loop_NTPase"/>
</dbReference>
<dbReference type="PANTHER" id="PTHR30050">
    <property type="entry name" value="CHROMOSOMAL REPLICATION INITIATOR PROTEIN DNAA"/>
    <property type="match status" value="1"/>
</dbReference>
<feature type="domain" description="Chromosomal replication initiator DnaA C-terminal" evidence="13">
    <location>
        <begin position="363"/>
        <end position="431"/>
    </location>
</feature>
<evidence type="ECO:0000256" key="11">
    <source>
        <dbReference type="RuleBase" id="RU004227"/>
    </source>
</evidence>
<dbReference type="NCBIfam" id="TIGR00362">
    <property type="entry name" value="DnaA"/>
    <property type="match status" value="1"/>
</dbReference>
<evidence type="ECO:0000256" key="1">
    <source>
        <dbReference type="ARBA" id="ARBA00006583"/>
    </source>
</evidence>
<keyword evidence="5 8" id="KW-0067">ATP-binding</keyword>
<dbReference type="HAMAP" id="MF_00377">
    <property type="entry name" value="DnaA_bact"/>
    <property type="match status" value="1"/>
</dbReference>
<dbReference type="RefSeq" id="WP_242149630.1">
    <property type="nucleotide sequence ID" value="NZ_CP093379.1"/>
</dbReference>
<dbReference type="InterPro" id="IPR038454">
    <property type="entry name" value="DnaA_N_sf"/>
</dbReference>
<feature type="region of interest" description="Domain I, interacts with DnaA modulators" evidence="8">
    <location>
        <begin position="1"/>
        <end position="98"/>
    </location>
</feature>
<evidence type="ECO:0000259" key="13">
    <source>
        <dbReference type="SMART" id="SM00760"/>
    </source>
</evidence>
<reference evidence="14 15" key="1">
    <citation type="submission" date="2022-03" db="EMBL/GenBank/DDBJ databases">
        <title>Ignatzschineria rhizosphaerae HR5S32.</title>
        <authorList>
            <person name="Sun J.Q."/>
            <person name="Feng J.Y."/>
        </authorList>
    </citation>
    <scope>NUCLEOTIDE SEQUENCE [LARGE SCALE GENOMIC DNA]</scope>
    <source>
        <strain evidence="14 15">HR5S32</strain>
    </source>
</reference>
<dbReference type="InterPro" id="IPR020591">
    <property type="entry name" value="Chromosome_initiator_DnaA-like"/>
</dbReference>
<dbReference type="Pfam" id="PF08299">
    <property type="entry name" value="Bac_DnaA_C"/>
    <property type="match status" value="1"/>
</dbReference>
<evidence type="ECO:0000256" key="6">
    <source>
        <dbReference type="ARBA" id="ARBA00023121"/>
    </source>
</evidence>
<dbReference type="InterPro" id="IPR013159">
    <property type="entry name" value="DnaA_C"/>
</dbReference>
<keyword evidence="15" id="KW-1185">Reference proteome</keyword>
<dbReference type="PRINTS" id="PR00051">
    <property type="entry name" value="DNAA"/>
</dbReference>
<keyword evidence="7 8" id="KW-0238">DNA-binding</keyword>
<feature type="binding site" evidence="8">
    <location>
        <position position="166"/>
    </location>
    <ligand>
        <name>ATP</name>
        <dbReference type="ChEBI" id="CHEBI:30616"/>
    </ligand>
</feature>
<feature type="binding site" evidence="8">
    <location>
        <position position="165"/>
    </location>
    <ligand>
        <name>ATP</name>
        <dbReference type="ChEBI" id="CHEBI:30616"/>
    </ligand>
</feature>
<name>A0ABY3X079_9GAMM</name>
<dbReference type="InterPro" id="IPR003593">
    <property type="entry name" value="AAA+_ATPase"/>
</dbReference>
<keyword evidence="6 8" id="KW-0446">Lipid-binding</keyword>
<dbReference type="EMBL" id="CP093379">
    <property type="protein sequence ID" value="UNM96309.1"/>
    <property type="molecule type" value="Genomic_DNA"/>
</dbReference>